<gene>
    <name evidence="1" type="ORF">ERX35_007820</name>
</gene>
<evidence type="ECO:0000313" key="2">
    <source>
        <dbReference type="Proteomes" id="UP000295735"/>
    </source>
</evidence>
<keyword evidence="2" id="KW-1185">Reference proteome</keyword>
<dbReference type="EMBL" id="SCWC02000005">
    <property type="protein sequence ID" value="KAA1039114.1"/>
    <property type="molecule type" value="Genomic_DNA"/>
</dbReference>
<sequence>MRIRSTGFTYNGRHSLTFELRITELATPNPEAIEIRDKVAHMDGDYDFSAISGRQRYNNREITVKGYIQMERNTSQFQTKRELTAWLLNKGWLQLVLDYEKDYCYVAKCTSLNFEHDIAKGRLNVDFKFEAKPYAVNIIDGSEVL</sequence>
<evidence type="ECO:0008006" key="3">
    <source>
        <dbReference type="Google" id="ProtNLM"/>
    </source>
</evidence>
<accession>A0ABQ6R7P0</accession>
<reference evidence="1 2" key="1">
    <citation type="submission" date="2019-09" db="EMBL/GenBank/DDBJ databases">
        <authorList>
            <person name="Mazhar S."/>
            <person name="Altermann E."/>
            <person name="Hill C."/>
            <person name="Mcauliffe O."/>
        </authorList>
    </citation>
    <scope>NUCLEOTIDE SEQUENCE [LARGE SCALE GENOMIC DNA]</scope>
    <source>
        <strain evidence="1 2">ATCC 51831</strain>
    </source>
</reference>
<organism evidence="1 2">
    <name type="scientific">Macrococcus equipercicus</name>
    <dbReference type="NCBI Taxonomy" id="69967"/>
    <lineage>
        <taxon>Bacteria</taxon>
        <taxon>Bacillati</taxon>
        <taxon>Bacillota</taxon>
        <taxon>Bacilli</taxon>
        <taxon>Bacillales</taxon>
        <taxon>Staphylococcaceae</taxon>
        <taxon>Macrococcus</taxon>
    </lineage>
</organism>
<comment type="caution">
    <text evidence="1">The sequence shown here is derived from an EMBL/GenBank/DDBJ whole genome shotgun (WGS) entry which is preliminary data.</text>
</comment>
<protein>
    <recommendedName>
        <fullName evidence="3">Phage tail protein</fullName>
    </recommendedName>
</protein>
<dbReference type="RefSeq" id="WP_149459372.1">
    <property type="nucleotide sequence ID" value="NZ_SCWC02000005.1"/>
</dbReference>
<dbReference type="Gene3D" id="2.40.30.200">
    <property type="match status" value="1"/>
</dbReference>
<dbReference type="Proteomes" id="UP000295735">
    <property type="component" value="Unassembled WGS sequence"/>
</dbReference>
<evidence type="ECO:0000313" key="1">
    <source>
        <dbReference type="EMBL" id="KAA1039114.1"/>
    </source>
</evidence>
<name>A0ABQ6R7P0_9STAP</name>
<proteinExistence type="predicted"/>